<keyword evidence="1" id="KW-1133">Transmembrane helix</keyword>
<keyword evidence="3" id="KW-1185">Reference proteome</keyword>
<dbReference type="RefSeq" id="WP_010325142.1">
    <property type="nucleotide sequence ID" value="NZ_FTMN01000015.1"/>
</dbReference>
<keyword evidence="1" id="KW-0812">Transmembrane</keyword>
<proteinExistence type="predicted"/>
<keyword evidence="1" id="KW-0472">Membrane</keyword>
<evidence type="ECO:0000313" key="3">
    <source>
        <dbReference type="Proteomes" id="UP000186895"/>
    </source>
</evidence>
<organism evidence="2 3">
    <name type="scientific">Marinobacterium stanieri</name>
    <dbReference type="NCBI Taxonomy" id="49186"/>
    <lineage>
        <taxon>Bacteria</taxon>
        <taxon>Pseudomonadati</taxon>
        <taxon>Pseudomonadota</taxon>
        <taxon>Gammaproteobacteria</taxon>
        <taxon>Oceanospirillales</taxon>
        <taxon>Oceanospirillaceae</taxon>
        <taxon>Marinobacterium</taxon>
    </lineage>
</organism>
<reference evidence="2 3" key="1">
    <citation type="submission" date="2017-01" db="EMBL/GenBank/DDBJ databases">
        <authorList>
            <person name="Mah S.A."/>
            <person name="Swanson W.J."/>
            <person name="Moy G.W."/>
            <person name="Vacquier V.D."/>
        </authorList>
    </citation>
    <scope>NUCLEOTIDE SEQUENCE [LARGE SCALE GENOMIC DNA]</scope>
    <source>
        <strain evidence="2 3">DSM 7027</strain>
    </source>
</reference>
<gene>
    <name evidence="2" type="ORF">SAMN05421647_11533</name>
</gene>
<evidence type="ECO:0000256" key="1">
    <source>
        <dbReference type="SAM" id="Phobius"/>
    </source>
</evidence>
<evidence type="ECO:0000313" key="2">
    <source>
        <dbReference type="EMBL" id="SIR04331.1"/>
    </source>
</evidence>
<name>A0A1N6XQ53_9GAMM</name>
<feature type="transmembrane region" description="Helical" evidence="1">
    <location>
        <begin position="32"/>
        <end position="51"/>
    </location>
</feature>
<protein>
    <submittedName>
        <fullName evidence="2">Uncharacterized protein</fullName>
    </submittedName>
</protein>
<dbReference type="STRING" id="49186.SAMN05421647_11533"/>
<sequence length="58" mass="6955">MHRHRLLLLVALGTLLLFPGLLDWWLFGNHHWLTPFIIWGLLIALVALAEWRQRHHEL</sequence>
<dbReference type="EMBL" id="FTMN01000015">
    <property type="protein sequence ID" value="SIR04331.1"/>
    <property type="molecule type" value="Genomic_DNA"/>
</dbReference>
<dbReference type="AlphaFoldDB" id="A0A1N6XQ53"/>
<dbReference type="Proteomes" id="UP000186895">
    <property type="component" value="Unassembled WGS sequence"/>
</dbReference>
<accession>A0A1N6XQ53</accession>